<feature type="compositionally biased region" description="Basic and acidic residues" evidence="1">
    <location>
        <begin position="31"/>
        <end position="42"/>
    </location>
</feature>
<accession>A0ABV9ATB4</accession>
<evidence type="ECO:0000313" key="2">
    <source>
        <dbReference type="EMBL" id="MFC4503159.1"/>
    </source>
</evidence>
<feature type="compositionally biased region" description="Basic and acidic residues" evidence="1">
    <location>
        <begin position="1"/>
        <end position="11"/>
    </location>
</feature>
<proteinExistence type="predicted"/>
<dbReference type="Proteomes" id="UP001595839">
    <property type="component" value="Unassembled WGS sequence"/>
</dbReference>
<protein>
    <submittedName>
        <fullName evidence="2">Uncharacterized protein</fullName>
    </submittedName>
</protein>
<gene>
    <name evidence="2" type="ORF">ACFPIH_27215</name>
</gene>
<comment type="caution">
    <text evidence="2">The sequence shown here is derived from an EMBL/GenBank/DDBJ whole genome shotgun (WGS) entry which is preliminary data.</text>
</comment>
<name>A0ABV9ATB4_9ACTN</name>
<sequence length="42" mass="4718">MTGDAMTKDVNTRNMTRGKAAMGDVMTGMREIGRDDKDTRWP</sequence>
<dbReference type="RefSeq" id="WP_381176693.1">
    <property type="nucleotide sequence ID" value="NZ_JBHSFK010000018.1"/>
</dbReference>
<feature type="region of interest" description="Disordered" evidence="1">
    <location>
        <begin position="1"/>
        <end position="42"/>
    </location>
</feature>
<dbReference type="EMBL" id="JBHSFK010000018">
    <property type="protein sequence ID" value="MFC4503159.1"/>
    <property type="molecule type" value="Genomic_DNA"/>
</dbReference>
<organism evidence="2 3">
    <name type="scientific">Streptomyces vulcanius</name>
    <dbReference type="NCBI Taxonomy" id="1441876"/>
    <lineage>
        <taxon>Bacteria</taxon>
        <taxon>Bacillati</taxon>
        <taxon>Actinomycetota</taxon>
        <taxon>Actinomycetes</taxon>
        <taxon>Kitasatosporales</taxon>
        <taxon>Streptomycetaceae</taxon>
        <taxon>Streptomyces</taxon>
    </lineage>
</organism>
<reference evidence="3" key="1">
    <citation type="journal article" date="2019" name="Int. J. Syst. Evol. Microbiol.">
        <title>The Global Catalogue of Microorganisms (GCM) 10K type strain sequencing project: providing services to taxonomists for standard genome sequencing and annotation.</title>
        <authorList>
            <consortium name="The Broad Institute Genomics Platform"/>
            <consortium name="The Broad Institute Genome Sequencing Center for Infectious Disease"/>
            <person name="Wu L."/>
            <person name="Ma J."/>
        </authorList>
    </citation>
    <scope>NUCLEOTIDE SEQUENCE [LARGE SCALE GENOMIC DNA]</scope>
    <source>
        <strain evidence="3">CGMCC 4.7177</strain>
    </source>
</reference>
<evidence type="ECO:0000313" key="3">
    <source>
        <dbReference type="Proteomes" id="UP001595839"/>
    </source>
</evidence>
<evidence type="ECO:0000256" key="1">
    <source>
        <dbReference type="SAM" id="MobiDB-lite"/>
    </source>
</evidence>
<keyword evidence="3" id="KW-1185">Reference proteome</keyword>